<gene>
    <name evidence="1" type="ORF">HAHE_07550</name>
</gene>
<dbReference type="RefSeq" id="WP_338688752.1">
    <property type="nucleotide sequence ID" value="NZ_AP024702.1"/>
</dbReference>
<reference evidence="1 2" key="1">
    <citation type="submission" date="2021-06" db="EMBL/GenBank/DDBJ databases">
        <title>Complete genome of Haloferula helveola possessing various polysaccharide degrading enzymes.</title>
        <authorList>
            <person name="Takami H."/>
            <person name="Huang C."/>
            <person name="Hamasaki K."/>
        </authorList>
    </citation>
    <scope>NUCLEOTIDE SEQUENCE [LARGE SCALE GENOMIC DNA]</scope>
    <source>
        <strain evidence="1 2">CN-1</strain>
    </source>
</reference>
<dbReference type="EMBL" id="AP024702">
    <property type="protein sequence ID" value="BCX46847.1"/>
    <property type="molecule type" value="Genomic_DNA"/>
</dbReference>
<sequence>MNDSESQDPVAEKIAQIDARLEALEEQLHQIGRPAANHLFERLEALKIEDRALWRNFEEVRSHPRQERLEKLETLLRHIEREEASVEHEAAFLGLSAPSSVVLAAEAATKVADAVGHRVGKILHGHHPFGSSVFVNHSHSQLVDYHGLQEPRPPRDEGDAS</sequence>
<keyword evidence="2" id="KW-1185">Reference proteome</keyword>
<name>A0ABN6H1M0_9BACT</name>
<organism evidence="1 2">
    <name type="scientific">Haloferula helveola</name>
    <dbReference type="NCBI Taxonomy" id="490095"/>
    <lineage>
        <taxon>Bacteria</taxon>
        <taxon>Pseudomonadati</taxon>
        <taxon>Verrucomicrobiota</taxon>
        <taxon>Verrucomicrobiia</taxon>
        <taxon>Verrucomicrobiales</taxon>
        <taxon>Verrucomicrobiaceae</taxon>
        <taxon>Haloferula</taxon>
    </lineage>
</organism>
<dbReference type="Proteomes" id="UP001374893">
    <property type="component" value="Chromosome"/>
</dbReference>
<evidence type="ECO:0000313" key="1">
    <source>
        <dbReference type="EMBL" id="BCX46847.1"/>
    </source>
</evidence>
<proteinExistence type="predicted"/>
<protein>
    <submittedName>
        <fullName evidence="1">Uncharacterized protein</fullName>
    </submittedName>
</protein>
<accession>A0ABN6H1M0</accession>
<evidence type="ECO:0000313" key="2">
    <source>
        <dbReference type="Proteomes" id="UP001374893"/>
    </source>
</evidence>